<dbReference type="HOGENOM" id="CLU_009273_4_1_10"/>
<dbReference type="Proteomes" id="UP000005819">
    <property type="component" value="Unassembled WGS sequence"/>
</dbReference>
<dbReference type="eggNOG" id="COG0535">
    <property type="taxonomic scope" value="Bacteria"/>
</dbReference>
<dbReference type="InterPro" id="IPR050377">
    <property type="entry name" value="Radical_SAM_PqqE_MftC-like"/>
</dbReference>
<dbReference type="Pfam" id="PF13186">
    <property type="entry name" value="SPASM"/>
    <property type="match status" value="1"/>
</dbReference>
<dbReference type="GO" id="GO:0046872">
    <property type="term" value="F:metal ion binding"/>
    <property type="evidence" value="ECO:0007669"/>
    <property type="project" value="UniProtKB-KW"/>
</dbReference>
<gene>
    <name evidence="8" type="ORF">ALIPUT_01808</name>
</gene>
<dbReference type="SFLD" id="SFLDG01386">
    <property type="entry name" value="main_SPASM_domain-containing"/>
    <property type="match status" value="1"/>
</dbReference>
<dbReference type="PANTHER" id="PTHR11228:SF7">
    <property type="entry name" value="PQQA PEPTIDE CYCLASE"/>
    <property type="match status" value="1"/>
</dbReference>
<dbReference type="Pfam" id="PF04055">
    <property type="entry name" value="Radical_SAM"/>
    <property type="match status" value="1"/>
</dbReference>
<keyword evidence="2" id="KW-0004">4Fe-4S</keyword>
<evidence type="ECO:0000256" key="1">
    <source>
        <dbReference type="ARBA" id="ARBA00001966"/>
    </source>
</evidence>
<keyword evidence="3" id="KW-0949">S-adenosyl-L-methionine</keyword>
<dbReference type="InterPro" id="IPR058240">
    <property type="entry name" value="rSAM_sf"/>
</dbReference>
<evidence type="ECO:0000313" key="8">
    <source>
        <dbReference type="EMBL" id="EDS02288.1"/>
    </source>
</evidence>
<dbReference type="InterPro" id="IPR007197">
    <property type="entry name" value="rSAM"/>
</dbReference>
<reference evidence="8" key="2">
    <citation type="submission" date="2013-09" db="EMBL/GenBank/DDBJ databases">
        <title>Draft genome sequence of Alistipes putredinis (DSM 17216).</title>
        <authorList>
            <person name="Sudarsanam P."/>
            <person name="Ley R."/>
            <person name="Guruge J."/>
            <person name="Turnbaugh P.J."/>
            <person name="Mahowald M."/>
            <person name="Liep D."/>
            <person name="Gordon J."/>
        </authorList>
    </citation>
    <scope>NUCLEOTIDE SEQUENCE</scope>
    <source>
        <strain evidence="8">DSM 17216</strain>
    </source>
</reference>
<evidence type="ECO:0000259" key="7">
    <source>
        <dbReference type="PROSITE" id="PS51918"/>
    </source>
</evidence>
<dbReference type="InterPro" id="IPR013785">
    <property type="entry name" value="Aldolase_TIM"/>
</dbReference>
<dbReference type="GeneID" id="73802376"/>
<keyword evidence="5" id="KW-0408">Iron</keyword>
<dbReference type="AlphaFoldDB" id="B0MXG4"/>
<dbReference type="InterPro" id="IPR017200">
    <property type="entry name" value="PqqE-like"/>
</dbReference>
<dbReference type="NCBIfam" id="TIGR04085">
    <property type="entry name" value="rSAM_more_4Fe4S"/>
    <property type="match status" value="1"/>
</dbReference>
<dbReference type="CDD" id="cd01335">
    <property type="entry name" value="Radical_SAM"/>
    <property type="match status" value="1"/>
</dbReference>
<dbReference type="InterPro" id="IPR026404">
    <property type="entry name" value="rSAM_w_lipo"/>
</dbReference>
<dbReference type="PIRSF" id="PIRSF037420">
    <property type="entry name" value="PQQ_syn_pqqE"/>
    <property type="match status" value="1"/>
</dbReference>
<name>B0MXG4_9BACT</name>
<keyword evidence="4" id="KW-0479">Metal-binding</keyword>
<evidence type="ECO:0000256" key="2">
    <source>
        <dbReference type="ARBA" id="ARBA00022485"/>
    </source>
</evidence>
<evidence type="ECO:0000256" key="6">
    <source>
        <dbReference type="ARBA" id="ARBA00023014"/>
    </source>
</evidence>
<keyword evidence="6" id="KW-0411">Iron-sulfur</keyword>
<dbReference type="SUPFAM" id="SSF102114">
    <property type="entry name" value="Radical SAM enzymes"/>
    <property type="match status" value="1"/>
</dbReference>
<dbReference type="EMBL" id="ABFK02000020">
    <property type="protein sequence ID" value="EDS02288.1"/>
    <property type="molecule type" value="Genomic_DNA"/>
</dbReference>
<keyword evidence="9" id="KW-1185">Reference proteome</keyword>
<dbReference type="RefSeq" id="WP_004327850.1">
    <property type="nucleotide sequence ID" value="NZ_DS499577.1"/>
</dbReference>
<organism evidence="8 9">
    <name type="scientific">Alistipes putredinis DSM 17216</name>
    <dbReference type="NCBI Taxonomy" id="445970"/>
    <lineage>
        <taxon>Bacteria</taxon>
        <taxon>Pseudomonadati</taxon>
        <taxon>Bacteroidota</taxon>
        <taxon>Bacteroidia</taxon>
        <taxon>Bacteroidales</taxon>
        <taxon>Rikenellaceae</taxon>
        <taxon>Alistipes</taxon>
    </lineage>
</organism>
<sequence>MTGRKLGLRKRIGLRLFSDLYAEKIAEHKLRTLFWECTLRCNLACRHCGSDCRVDPGVPDMPLADFLKVLDEEVTPHNRPEDVLLIFSGGEVLVRSDLEEAGREVTRRGYAWGMVTNGLALDADRLRSLMDAGLRSISISFDGFEDAHNYIRRNPRSFEKALDAIRLIVREPRLTYDVITCVTSPMVARLEEFKELLIAEGVKYWRIFSIFPVGRAKDDPTLAVTDAQFREVLEFIKRTRKEGRIDLSYACEGFLGGYEGEVRDDFYQCAAGVSAASIRVDGAISGCTSIRANFHQGNIYRDSFWDVWQNRFDKFRDREWARKGECADCKMWRFCLGGGMHLHDDQEHLMYCHYKRLQ</sequence>
<dbReference type="SFLD" id="SFLDG01067">
    <property type="entry name" value="SPASM/twitch_domain_containing"/>
    <property type="match status" value="1"/>
</dbReference>
<reference evidence="8" key="1">
    <citation type="submission" date="2007-10" db="EMBL/GenBank/DDBJ databases">
        <authorList>
            <person name="Fulton L."/>
            <person name="Clifton S."/>
            <person name="Fulton B."/>
            <person name="Xu J."/>
            <person name="Minx P."/>
            <person name="Pepin K.H."/>
            <person name="Johnson M."/>
            <person name="Thiruvilangam P."/>
            <person name="Bhonagiri V."/>
            <person name="Nash W.E."/>
            <person name="Mardis E.R."/>
            <person name="Wilson R.K."/>
        </authorList>
    </citation>
    <scope>NUCLEOTIDE SEQUENCE [LARGE SCALE GENOMIC DNA]</scope>
    <source>
        <strain evidence="8">DSM 17216</strain>
    </source>
</reference>
<dbReference type="PROSITE" id="PS51918">
    <property type="entry name" value="RADICAL_SAM"/>
    <property type="match status" value="1"/>
</dbReference>
<accession>B0MXG4</accession>
<protein>
    <submittedName>
        <fullName evidence="8">Radical SAM domain protein</fullName>
    </submittedName>
</protein>
<dbReference type="PANTHER" id="PTHR11228">
    <property type="entry name" value="RADICAL SAM DOMAIN PROTEIN"/>
    <property type="match status" value="1"/>
</dbReference>
<dbReference type="Gene3D" id="3.20.20.70">
    <property type="entry name" value="Aldolase class I"/>
    <property type="match status" value="1"/>
</dbReference>
<comment type="cofactor">
    <cofactor evidence="1">
        <name>[4Fe-4S] cluster</name>
        <dbReference type="ChEBI" id="CHEBI:49883"/>
    </cofactor>
</comment>
<evidence type="ECO:0000256" key="5">
    <source>
        <dbReference type="ARBA" id="ARBA00023004"/>
    </source>
</evidence>
<dbReference type="SFLD" id="SFLDS00029">
    <property type="entry name" value="Radical_SAM"/>
    <property type="match status" value="1"/>
</dbReference>
<evidence type="ECO:0000256" key="4">
    <source>
        <dbReference type="ARBA" id="ARBA00022723"/>
    </source>
</evidence>
<dbReference type="GO" id="GO:0003824">
    <property type="term" value="F:catalytic activity"/>
    <property type="evidence" value="ECO:0007669"/>
    <property type="project" value="InterPro"/>
</dbReference>
<dbReference type="NCBIfam" id="TIGR04133">
    <property type="entry name" value="rSAM_w_lipo"/>
    <property type="match status" value="1"/>
</dbReference>
<dbReference type="InterPro" id="IPR023885">
    <property type="entry name" value="4Fe4S-binding_SPASM_dom"/>
</dbReference>
<comment type="caution">
    <text evidence="8">The sequence shown here is derived from an EMBL/GenBank/DDBJ whole genome shotgun (WGS) entry which is preliminary data.</text>
</comment>
<dbReference type="OrthoDB" id="9763993at2"/>
<evidence type="ECO:0000313" key="9">
    <source>
        <dbReference type="Proteomes" id="UP000005819"/>
    </source>
</evidence>
<dbReference type="GO" id="GO:0051539">
    <property type="term" value="F:4 iron, 4 sulfur cluster binding"/>
    <property type="evidence" value="ECO:0007669"/>
    <property type="project" value="UniProtKB-KW"/>
</dbReference>
<feature type="domain" description="Radical SAM core" evidence="7">
    <location>
        <begin position="27"/>
        <end position="242"/>
    </location>
</feature>
<evidence type="ECO:0000256" key="3">
    <source>
        <dbReference type="ARBA" id="ARBA00022691"/>
    </source>
</evidence>
<proteinExistence type="predicted"/>